<dbReference type="EMBL" id="CAJNDS010001757">
    <property type="protein sequence ID" value="CAE7277271.1"/>
    <property type="molecule type" value="Genomic_DNA"/>
</dbReference>
<sequence>MPAASLSHEGHRVVQQNTFLNVVSDEDIELRALKWGRLSSWPCTPRSSHGDAAASEDVSGADPVVELAEAQSTEQDCKDCNPCIFLASSGGCLHGASCKFCHMHSAKKDGAAKKRARKQTRDKYKAEVLKLLGGNREEMQAQQDQLQHLAKNNAFVRAFALACLETDLLTTLTDMPDEVRPRVLQPGPVQRPR</sequence>
<accession>A0A812MT67</accession>
<name>A0A812MT67_9DINO</name>
<protein>
    <recommendedName>
        <fullName evidence="3">C3H1-type domain-containing protein</fullName>
    </recommendedName>
</protein>
<dbReference type="AlphaFoldDB" id="A0A812MT67"/>
<dbReference type="Proteomes" id="UP000604046">
    <property type="component" value="Unassembled WGS sequence"/>
</dbReference>
<evidence type="ECO:0000313" key="1">
    <source>
        <dbReference type="EMBL" id="CAE7277271.1"/>
    </source>
</evidence>
<reference evidence="1" key="1">
    <citation type="submission" date="2021-02" db="EMBL/GenBank/DDBJ databases">
        <authorList>
            <person name="Dougan E. K."/>
            <person name="Rhodes N."/>
            <person name="Thang M."/>
            <person name="Chan C."/>
        </authorList>
    </citation>
    <scope>NUCLEOTIDE SEQUENCE</scope>
</reference>
<proteinExistence type="predicted"/>
<organism evidence="1 2">
    <name type="scientific">Symbiodinium natans</name>
    <dbReference type="NCBI Taxonomy" id="878477"/>
    <lineage>
        <taxon>Eukaryota</taxon>
        <taxon>Sar</taxon>
        <taxon>Alveolata</taxon>
        <taxon>Dinophyceae</taxon>
        <taxon>Suessiales</taxon>
        <taxon>Symbiodiniaceae</taxon>
        <taxon>Symbiodinium</taxon>
    </lineage>
</organism>
<gene>
    <name evidence="1" type="ORF">SNAT2548_LOCUS14708</name>
</gene>
<keyword evidence="2" id="KW-1185">Reference proteome</keyword>
<evidence type="ECO:0008006" key="3">
    <source>
        <dbReference type="Google" id="ProtNLM"/>
    </source>
</evidence>
<comment type="caution">
    <text evidence="1">The sequence shown here is derived from an EMBL/GenBank/DDBJ whole genome shotgun (WGS) entry which is preliminary data.</text>
</comment>
<evidence type="ECO:0000313" key="2">
    <source>
        <dbReference type="Proteomes" id="UP000604046"/>
    </source>
</evidence>